<dbReference type="EMBL" id="JAKFFV010000022">
    <property type="protein sequence ID" value="MCF2501570.1"/>
    <property type="molecule type" value="Genomic_DNA"/>
</dbReference>
<reference evidence="2" key="1">
    <citation type="submission" date="2022-01" db="EMBL/GenBank/DDBJ databases">
        <title>Novel species in genus Dyadobacter.</title>
        <authorList>
            <person name="Ma C."/>
        </authorList>
    </citation>
    <scope>NUCLEOTIDE SEQUENCE</scope>
    <source>
        <strain evidence="3">CY22</strain>
        <strain evidence="2">CY357</strain>
    </source>
</reference>
<dbReference type="Gene3D" id="3.40.50.300">
    <property type="entry name" value="P-loop containing nucleotide triphosphate hydrolases"/>
    <property type="match status" value="1"/>
</dbReference>
<proteinExistence type="predicted"/>
<dbReference type="Proteomes" id="UP001139411">
    <property type="component" value="Unassembled WGS sequence"/>
</dbReference>
<sequence>MKAKHEQYIATAITRTGYVRIGTSYYKLVDRPNLDGSFESKLSLWSVECIKADYGRDFVSEIPKLHGFCLFPDHFGFQQVVGKFYNLYHPFEHEAKAGKCETCQEFVRHIFGDQYELGLDYLTLLLKNPLQKLPILCLVSRERSTGKTTFLNFLKSIFGRNMTVNTNEEFSSNFNDDWVSALIIAIDETFLERKQDSERIKNLSTALKYKSEAKGKDRNEVEFFGKFVLCSNNEDSFVFIEPGETRYWVRKIEPFAKENIRLLTELHSEIPAFLDFLLNRPLWSTNQSRMWFDVKQIQTPALKKLIKRNRSRVELELIEALQYVMDARDLSKLCFCTADALNWLATRGMRGIDSTQIKRVLQTEWGLKPSPNSNAYTRYTLLSDSSVFESQHRGRYYQIDQDQLDKLMI</sequence>
<evidence type="ECO:0000313" key="3">
    <source>
        <dbReference type="EMBL" id="USJ30583.1"/>
    </source>
</evidence>
<name>A0A9X1QH10_9BACT</name>
<dbReference type="InterPro" id="IPR027417">
    <property type="entry name" value="P-loop_NTPase"/>
</dbReference>
<accession>A0A9X1QH10</accession>
<dbReference type="AlphaFoldDB" id="A0A9X1QH10"/>
<evidence type="ECO:0000313" key="4">
    <source>
        <dbReference type="Proteomes" id="UP001055420"/>
    </source>
</evidence>
<evidence type="ECO:0000313" key="2">
    <source>
        <dbReference type="EMBL" id="MCF2501570.1"/>
    </source>
</evidence>
<evidence type="ECO:0000259" key="1">
    <source>
        <dbReference type="Pfam" id="PF19263"/>
    </source>
</evidence>
<organism evidence="2 5">
    <name type="scientific">Dyadobacter chenhuakuii</name>
    <dbReference type="NCBI Taxonomy" id="2909339"/>
    <lineage>
        <taxon>Bacteria</taxon>
        <taxon>Pseudomonadati</taxon>
        <taxon>Bacteroidota</taxon>
        <taxon>Cytophagia</taxon>
        <taxon>Cytophagales</taxon>
        <taxon>Spirosomataceae</taxon>
        <taxon>Dyadobacter</taxon>
    </lineage>
</organism>
<keyword evidence="4" id="KW-1185">Reference proteome</keyword>
<dbReference type="Pfam" id="PF19263">
    <property type="entry name" value="DUF5906"/>
    <property type="match status" value="1"/>
</dbReference>
<dbReference type="RefSeq" id="WP_235166399.1">
    <property type="nucleotide sequence ID" value="NZ_CP098805.1"/>
</dbReference>
<feature type="domain" description="NrS-1 polymerase-like helicase" evidence="1">
    <location>
        <begin position="138"/>
        <end position="236"/>
    </location>
</feature>
<evidence type="ECO:0000313" key="5">
    <source>
        <dbReference type="Proteomes" id="UP001139411"/>
    </source>
</evidence>
<dbReference type="InterPro" id="IPR045455">
    <property type="entry name" value="NrS-1_pol-like_helicase"/>
</dbReference>
<dbReference type="EMBL" id="CP098805">
    <property type="protein sequence ID" value="USJ30583.1"/>
    <property type="molecule type" value="Genomic_DNA"/>
</dbReference>
<gene>
    <name evidence="2" type="ORF">L0661_24850</name>
    <name evidence="3" type="ORF">NFI80_22325</name>
</gene>
<dbReference type="Proteomes" id="UP001055420">
    <property type="component" value="Chromosome"/>
</dbReference>
<protein>
    <submittedName>
        <fullName evidence="2">DUF5906 domain-containing protein</fullName>
    </submittedName>
</protein>